<proteinExistence type="predicted"/>
<dbReference type="EMBL" id="BOVJ01000177">
    <property type="protein sequence ID" value="GIQ66377.1"/>
    <property type="molecule type" value="Genomic_DNA"/>
</dbReference>
<gene>
    <name evidence="6" type="ORF">PACILC2_49450</name>
</gene>
<dbReference type="InterPro" id="IPR018060">
    <property type="entry name" value="HTH_AraC"/>
</dbReference>
<dbReference type="RefSeq" id="WP_213530925.1">
    <property type="nucleotide sequence ID" value="NZ_BOVJ01000177.1"/>
</dbReference>
<feature type="transmembrane region" description="Helical" evidence="4">
    <location>
        <begin position="285"/>
        <end position="302"/>
    </location>
</feature>
<comment type="caution">
    <text evidence="6">The sequence shown here is derived from an EMBL/GenBank/DDBJ whole genome shotgun (WGS) entry which is preliminary data.</text>
</comment>
<sequence>MRKLLSRNHIRLYLWVGIVLTIIIVPFSLFLSNQFSKYAYSQMDLFNQDKIVRTASRTEFILNKLKAYGLNMYENRYIQEWLQLDRFDPLADMEALNTLTNFMSTEPFIQRAYMINLQTRQVFDSQTGVVTFDAFGDGPMLKKVQEQQPLFLQFFPHEVGGVSHLALIVLSTPAKKDNRGYLVLLLDNRALQNDLLDHNKELGTDILVLDEKGRNVLGGTESQSGIVTMLRGMKPASSGTPVIDIGGGQRLFVNSAPLPSQKWTVYSLTELKSFKSQAESFQRRIVGYSILLLVLLLAAALWNSRRTIKPFRNLAEQLQRKFNNDPAVPAGQVPIQDEYSILKHGIEQLSNRVDEMNVSLRDHHHMVKTEYMRQWLLQGRMSRTMRDGIAIATDLFDWEYLRLVVVKIESYHEFVDGYDFASRRLLKYAMCNIAEETVRGEGGALEAIDLAGDHIVFLIGLDCSEAEMKTLLETIKRHIRKYVRLNVVVAISDAKHREDDLRSVYDFVHELTLLKFISGSDRIYTENDYERYVQMMQPQSELKSVDKLLAAVKAGKKEQAALLLDELFSQLAAMKLSECKVQLTVMLFAIVKEFDKLSALQGVDGIDKQLARFPTLQDLRRWLEQELLDIMNRLNSRQGSDRKEKLAEEMIAYIDYHIHDPMLSAEDVAQHVSLSAKYVRQIFMETQNQPLSAYMLNRRIDKVKELLVTTTISVSDIGERSGFLTKSHFFTAFKKATGMTPNQYRQQHS</sequence>
<evidence type="ECO:0000313" key="7">
    <source>
        <dbReference type="Proteomes" id="UP000680304"/>
    </source>
</evidence>
<protein>
    <recommendedName>
        <fullName evidence="5">HTH araC/xylS-type domain-containing protein</fullName>
    </recommendedName>
</protein>
<dbReference type="SMART" id="SM00342">
    <property type="entry name" value="HTH_ARAC"/>
    <property type="match status" value="1"/>
</dbReference>
<keyword evidence="1" id="KW-0805">Transcription regulation</keyword>
<dbReference type="Proteomes" id="UP000680304">
    <property type="component" value="Unassembled WGS sequence"/>
</dbReference>
<evidence type="ECO:0000256" key="3">
    <source>
        <dbReference type="ARBA" id="ARBA00023163"/>
    </source>
</evidence>
<dbReference type="Pfam" id="PF12833">
    <property type="entry name" value="HTH_18"/>
    <property type="match status" value="1"/>
</dbReference>
<evidence type="ECO:0000256" key="1">
    <source>
        <dbReference type="ARBA" id="ARBA00023015"/>
    </source>
</evidence>
<evidence type="ECO:0000256" key="2">
    <source>
        <dbReference type="ARBA" id="ARBA00023125"/>
    </source>
</evidence>
<keyword evidence="2" id="KW-0238">DNA-binding</keyword>
<dbReference type="PANTHER" id="PTHR43280">
    <property type="entry name" value="ARAC-FAMILY TRANSCRIPTIONAL REGULATOR"/>
    <property type="match status" value="1"/>
</dbReference>
<dbReference type="SUPFAM" id="SSF46689">
    <property type="entry name" value="Homeodomain-like"/>
    <property type="match status" value="1"/>
</dbReference>
<dbReference type="InterPro" id="IPR018062">
    <property type="entry name" value="HTH_AraC-typ_CS"/>
</dbReference>
<dbReference type="InterPro" id="IPR020449">
    <property type="entry name" value="Tscrpt_reg_AraC-type_HTH"/>
</dbReference>
<reference evidence="6 7" key="1">
    <citation type="submission" date="2021-04" db="EMBL/GenBank/DDBJ databases">
        <title>Draft genome sequence of Paenibacillus cisolokensis, LC2-13A.</title>
        <authorList>
            <person name="Uke A."/>
            <person name="Chhe C."/>
            <person name="Baramee S."/>
            <person name="Kosugi A."/>
        </authorList>
    </citation>
    <scope>NUCLEOTIDE SEQUENCE [LARGE SCALE GENOMIC DNA]</scope>
    <source>
        <strain evidence="6 7">LC2-13A</strain>
    </source>
</reference>
<accession>A0ABQ4NDR4</accession>
<dbReference type="PROSITE" id="PS01124">
    <property type="entry name" value="HTH_ARAC_FAMILY_2"/>
    <property type="match status" value="1"/>
</dbReference>
<feature type="transmembrane region" description="Helical" evidence="4">
    <location>
        <begin position="12"/>
        <end position="31"/>
    </location>
</feature>
<keyword evidence="7" id="KW-1185">Reference proteome</keyword>
<keyword evidence="4" id="KW-0472">Membrane</keyword>
<dbReference type="PROSITE" id="PS00041">
    <property type="entry name" value="HTH_ARAC_FAMILY_1"/>
    <property type="match status" value="1"/>
</dbReference>
<dbReference type="PANTHER" id="PTHR43280:SF2">
    <property type="entry name" value="HTH-TYPE TRANSCRIPTIONAL REGULATOR EXSA"/>
    <property type="match status" value="1"/>
</dbReference>
<keyword evidence="4" id="KW-1133">Transmembrane helix</keyword>
<evidence type="ECO:0000313" key="6">
    <source>
        <dbReference type="EMBL" id="GIQ66377.1"/>
    </source>
</evidence>
<name>A0ABQ4NDR4_9BACL</name>
<keyword evidence="3" id="KW-0804">Transcription</keyword>
<organism evidence="6 7">
    <name type="scientific">Paenibacillus cisolokensis</name>
    <dbReference type="NCBI Taxonomy" id="1658519"/>
    <lineage>
        <taxon>Bacteria</taxon>
        <taxon>Bacillati</taxon>
        <taxon>Bacillota</taxon>
        <taxon>Bacilli</taxon>
        <taxon>Bacillales</taxon>
        <taxon>Paenibacillaceae</taxon>
        <taxon>Paenibacillus</taxon>
    </lineage>
</organism>
<dbReference type="Gene3D" id="1.10.10.60">
    <property type="entry name" value="Homeodomain-like"/>
    <property type="match status" value="1"/>
</dbReference>
<dbReference type="PRINTS" id="PR00032">
    <property type="entry name" value="HTHARAC"/>
</dbReference>
<evidence type="ECO:0000259" key="5">
    <source>
        <dbReference type="PROSITE" id="PS01124"/>
    </source>
</evidence>
<keyword evidence="4" id="KW-0812">Transmembrane</keyword>
<evidence type="ECO:0000256" key="4">
    <source>
        <dbReference type="SAM" id="Phobius"/>
    </source>
</evidence>
<dbReference type="InterPro" id="IPR009057">
    <property type="entry name" value="Homeodomain-like_sf"/>
</dbReference>
<feature type="domain" description="HTH araC/xylS-type" evidence="5">
    <location>
        <begin position="648"/>
        <end position="747"/>
    </location>
</feature>